<accession>A0ABS0GPX3</accession>
<protein>
    <submittedName>
        <fullName evidence="1">Uncharacterized protein</fullName>
    </submittedName>
</protein>
<keyword evidence="2" id="KW-1185">Reference proteome</keyword>
<evidence type="ECO:0000313" key="1">
    <source>
        <dbReference type="EMBL" id="MBF9128220.1"/>
    </source>
</evidence>
<dbReference type="RefSeq" id="WP_196199879.1">
    <property type="nucleotide sequence ID" value="NZ_JADPUN010000063.1"/>
</dbReference>
<proteinExistence type="predicted"/>
<evidence type="ECO:0000313" key="2">
    <source>
        <dbReference type="Proteomes" id="UP000638560"/>
    </source>
</evidence>
<dbReference type="Proteomes" id="UP000638560">
    <property type="component" value="Unassembled WGS sequence"/>
</dbReference>
<comment type="caution">
    <text evidence="1">The sequence shown here is derived from an EMBL/GenBank/DDBJ whole genome shotgun (WGS) entry which is preliminary data.</text>
</comment>
<organism evidence="1 2">
    <name type="scientific">Plantactinospora alkalitolerans</name>
    <dbReference type="NCBI Taxonomy" id="2789879"/>
    <lineage>
        <taxon>Bacteria</taxon>
        <taxon>Bacillati</taxon>
        <taxon>Actinomycetota</taxon>
        <taxon>Actinomycetes</taxon>
        <taxon>Micromonosporales</taxon>
        <taxon>Micromonosporaceae</taxon>
        <taxon>Plantactinospora</taxon>
    </lineage>
</organism>
<name>A0ABS0GPX3_9ACTN</name>
<reference evidence="1 2" key="1">
    <citation type="submission" date="2020-11" db="EMBL/GenBank/DDBJ databases">
        <title>A novel isolate from a Black sea contaminated sediment with potential to produce alkanes: Plantactinospora alkalitolerans sp. nov.</title>
        <authorList>
            <person name="Carro L."/>
            <person name="Veyisoglu A."/>
            <person name="Guven K."/>
            <person name="Schumann P."/>
            <person name="Klenk H.-P."/>
            <person name="Sahin N."/>
        </authorList>
    </citation>
    <scope>NUCLEOTIDE SEQUENCE [LARGE SCALE GENOMIC DNA]</scope>
    <source>
        <strain evidence="1 2">S1510</strain>
    </source>
</reference>
<sequence length="69" mass="7523">MLRTLNVIGDRMLARLLPATTAAAAPCPGVRGSSAGGCTYYCYHYSGDRSTQYRWCTQDQVCRVVGNDC</sequence>
<gene>
    <name evidence="1" type="ORF">I0C86_04310</name>
</gene>
<dbReference type="EMBL" id="JADPUN010000063">
    <property type="protein sequence ID" value="MBF9128220.1"/>
    <property type="molecule type" value="Genomic_DNA"/>
</dbReference>